<dbReference type="EMBL" id="NDXW01000001">
    <property type="protein sequence ID" value="RDH42422.1"/>
    <property type="molecule type" value="Genomic_DNA"/>
</dbReference>
<dbReference type="Gene3D" id="3.40.50.1360">
    <property type="match status" value="1"/>
</dbReference>
<name>A0A4P9VKT2_9GAMM</name>
<evidence type="ECO:0000256" key="3">
    <source>
        <dbReference type="ARBA" id="ARBA00004961"/>
    </source>
</evidence>
<dbReference type="GO" id="GO:0005975">
    <property type="term" value="P:carbohydrate metabolic process"/>
    <property type="evidence" value="ECO:0007669"/>
    <property type="project" value="UniProtKB-UniRule"/>
</dbReference>
<keyword evidence="10" id="KW-1185">Reference proteome</keyword>
<dbReference type="InterPro" id="IPR039104">
    <property type="entry name" value="6PGL"/>
</dbReference>
<evidence type="ECO:0000259" key="8">
    <source>
        <dbReference type="Pfam" id="PF01182"/>
    </source>
</evidence>
<evidence type="ECO:0000313" key="10">
    <source>
        <dbReference type="Proteomes" id="UP000257039"/>
    </source>
</evidence>
<organism evidence="9 10">
    <name type="scientific">Zooshikella ganghwensis</name>
    <dbReference type="NCBI Taxonomy" id="202772"/>
    <lineage>
        <taxon>Bacteria</taxon>
        <taxon>Pseudomonadati</taxon>
        <taxon>Pseudomonadota</taxon>
        <taxon>Gammaproteobacteria</taxon>
        <taxon>Oceanospirillales</taxon>
        <taxon>Zooshikellaceae</taxon>
        <taxon>Zooshikella</taxon>
    </lineage>
</organism>
<dbReference type="UniPathway" id="UPA00115">
    <property type="reaction ID" value="UER00409"/>
</dbReference>
<evidence type="ECO:0000256" key="1">
    <source>
        <dbReference type="ARBA" id="ARBA00000832"/>
    </source>
</evidence>
<comment type="caution">
    <text evidence="9">The sequence shown here is derived from an EMBL/GenBank/DDBJ whole genome shotgun (WGS) entry which is preliminary data.</text>
</comment>
<feature type="domain" description="Glucosamine/galactosamine-6-phosphate isomerase" evidence="8">
    <location>
        <begin position="30"/>
        <end position="239"/>
    </location>
</feature>
<dbReference type="PANTHER" id="PTHR11054:SF0">
    <property type="entry name" value="6-PHOSPHOGLUCONOLACTONASE"/>
    <property type="match status" value="1"/>
</dbReference>
<dbReference type="EC" id="3.1.1.31" evidence="5 7"/>
<evidence type="ECO:0000256" key="7">
    <source>
        <dbReference type="RuleBase" id="RU365095"/>
    </source>
</evidence>
<evidence type="ECO:0000256" key="5">
    <source>
        <dbReference type="ARBA" id="ARBA00013198"/>
    </source>
</evidence>
<comment type="pathway">
    <text evidence="3 7">Carbohydrate degradation; pentose phosphate pathway; D-ribulose 5-phosphate from D-glucose 6-phosphate (oxidative stage): step 2/3.</text>
</comment>
<evidence type="ECO:0000256" key="2">
    <source>
        <dbReference type="ARBA" id="ARBA00002681"/>
    </source>
</evidence>
<proteinExistence type="inferred from homology"/>
<gene>
    <name evidence="7 9" type="primary">pgl</name>
    <name evidence="9" type="ORF">B9G39_02610</name>
</gene>
<protein>
    <recommendedName>
        <fullName evidence="6 7">6-phosphogluconolactonase</fullName>
        <shortName evidence="7">6PGL</shortName>
        <ecNumber evidence="5 7">3.1.1.31</ecNumber>
    </recommendedName>
</protein>
<keyword evidence="7 9" id="KW-0378">Hydrolase</keyword>
<dbReference type="GO" id="GO:0006098">
    <property type="term" value="P:pentose-phosphate shunt"/>
    <property type="evidence" value="ECO:0007669"/>
    <property type="project" value="UniProtKB-UniPathway"/>
</dbReference>
<accession>A0A4P9VKT2</accession>
<dbReference type="CDD" id="cd01400">
    <property type="entry name" value="6PGL"/>
    <property type="match status" value="1"/>
</dbReference>
<dbReference type="InterPro" id="IPR005900">
    <property type="entry name" value="6-phosphogluconolactonase_DevB"/>
</dbReference>
<dbReference type="SUPFAM" id="SSF100950">
    <property type="entry name" value="NagB/RpiA/CoA transferase-like"/>
    <property type="match status" value="1"/>
</dbReference>
<evidence type="ECO:0000256" key="6">
    <source>
        <dbReference type="ARBA" id="ARBA00020337"/>
    </source>
</evidence>
<dbReference type="GO" id="GO:0017057">
    <property type="term" value="F:6-phosphogluconolactonase activity"/>
    <property type="evidence" value="ECO:0007669"/>
    <property type="project" value="UniProtKB-UniRule"/>
</dbReference>
<evidence type="ECO:0000256" key="4">
    <source>
        <dbReference type="ARBA" id="ARBA00010662"/>
    </source>
</evidence>
<sequence length="252" mass="27470">MESPGMKTLLEQLLTDVRAKLKHSLLSFNDSQELVAALTNTVTNTLQSGLTRHSQATLVVSGGSTPIPLFNALAECNLNWANVSVTLADERWVDEHHADSNAQLVKKHLLQKKASTAKFYGLKTPPVDADSGLDSCSKILKQLPQPFDVVILGMGNDGHTASLFPNTPTLQEGLNPTTPKLCLSCQPITAPHQRITLTYPVLAYAKLVILHIVGEDKLLTLQQALAAENQADMPIRAFLQDPSINFVVYWSP</sequence>
<dbReference type="Proteomes" id="UP000257039">
    <property type="component" value="Unassembled WGS sequence"/>
</dbReference>
<dbReference type="NCBIfam" id="TIGR01198">
    <property type="entry name" value="pgl"/>
    <property type="match status" value="1"/>
</dbReference>
<reference evidence="9 10" key="1">
    <citation type="submission" date="2017-04" db="EMBL/GenBank/DDBJ databases">
        <title>Draft genome sequence of Zooshikella ganghwensis VG4 isolated from Red Sea sediments.</title>
        <authorList>
            <person name="Rehman Z."/>
            <person name="Alam I."/>
            <person name="Kamau A."/>
            <person name="Bajic V."/>
            <person name="Leiknes T."/>
        </authorList>
    </citation>
    <scope>NUCLEOTIDE SEQUENCE [LARGE SCALE GENOMIC DNA]</scope>
    <source>
        <strain evidence="9 10">VG4</strain>
    </source>
</reference>
<comment type="catalytic activity">
    <reaction evidence="1 7">
        <text>6-phospho-D-glucono-1,5-lactone + H2O = 6-phospho-D-gluconate + H(+)</text>
        <dbReference type="Rhea" id="RHEA:12556"/>
        <dbReference type="ChEBI" id="CHEBI:15377"/>
        <dbReference type="ChEBI" id="CHEBI:15378"/>
        <dbReference type="ChEBI" id="CHEBI:57955"/>
        <dbReference type="ChEBI" id="CHEBI:58759"/>
        <dbReference type="EC" id="3.1.1.31"/>
    </reaction>
</comment>
<comment type="function">
    <text evidence="2 7">Hydrolysis of 6-phosphogluconolactone to 6-phosphogluconate.</text>
</comment>
<comment type="similarity">
    <text evidence="4 7">Belongs to the glucosamine/galactosamine-6-phosphate isomerase family. 6-phosphogluconolactonase subfamily.</text>
</comment>
<dbReference type="InterPro" id="IPR037171">
    <property type="entry name" value="NagB/RpiA_transferase-like"/>
</dbReference>
<dbReference type="Pfam" id="PF01182">
    <property type="entry name" value="Glucosamine_iso"/>
    <property type="match status" value="1"/>
</dbReference>
<dbReference type="InterPro" id="IPR006148">
    <property type="entry name" value="Glc/Gal-6P_isomerase"/>
</dbReference>
<evidence type="ECO:0000313" key="9">
    <source>
        <dbReference type="EMBL" id="RDH42422.1"/>
    </source>
</evidence>
<dbReference type="AlphaFoldDB" id="A0A4P9VKT2"/>
<dbReference type="PANTHER" id="PTHR11054">
    <property type="entry name" value="6-PHOSPHOGLUCONOLACTONASE"/>
    <property type="match status" value="1"/>
</dbReference>